<evidence type="ECO:0000313" key="1">
    <source>
        <dbReference type="EMBL" id="CAB4126838.1"/>
    </source>
</evidence>
<dbReference type="EMBL" id="LR797327">
    <property type="protein sequence ID" value="CAB4202979.1"/>
    <property type="molecule type" value="Genomic_DNA"/>
</dbReference>
<accession>A0A6J5S377</accession>
<name>A0A6J5S377_9CAUD</name>
<evidence type="ECO:0000313" key="2">
    <source>
        <dbReference type="EMBL" id="CAB4132686.1"/>
    </source>
</evidence>
<evidence type="ECO:0000313" key="3">
    <source>
        <dbReference type="EMBL" id="CAB4202979.1"/>
    </source>
</evidence>
<dbReference type="EMBL" id="LR798228">
    <property type="protein sequence ID" value="CAB5207155.1"/>
    <property type="molecule type" value="Genomic_DNA"/>
</dbReference>
<reference evidence="3" key="1">
    <citation type="submission" date="2020-05" db="EMBL/GenBank/DDBJ databases">
        <authorList>
            <person name="Chiriac C."/>
            <person name="Salcher M."/>
            <person name="Ghai R."/>
            <person name="Kavagutti S V."/>
        </authorList>
    </citation>
    <scope>NUCLEOTIDE SEQUENCE</scope>
</reference>
<proteinExistence type="predicted"/>
<evidence type="ECO:0000313" key="4">
    <source>
        <dbReference type="EMBL" id="CAB5207155.1"/>
    </source>
</evidence>
<sequence length="65" mass="7263">MSLLSSIILPRLEKELVAMEPAISQFILSQMKSMASEVIEWAETKIDVDINNDGLIGDDKEERNG</sequence>
<dbReference type="EMBL" id="LR796198">
    <property type="protein sequence ID" value="CAB4126838.1"/>
    <property type="molecule type" value="Genomic_DNA"/>
</dbReference>
<dbReference type="EMBL" id="LR796260">
    <property type="protein sequence ID" value="CAB4132686.1"/>
    <property type="molecule type" value="Genomic_DNA"/>
</dbReference>
<gene>
    <name evidence="3" type="ORF">UFOVP1363_52</name>
    <name evidence="4" type="ORF">UFOVP179_26</name>
    <name evidence="2" type="ORF">UFOVP260_53</name>
    <name evidence="1" type="ORF">UFOVP85_9</name>
</gene>
<organism evidence="3">
    <name type="scientific">uncultured Caudovirales phage</name>
    <dbReference type="NCBI Taxonomy" id="2100421"/>
    <lineage>
        <taxon>Viruses</taxon>
        <taxon>Duplodnaviria</taxon>
        <taxon>Heunggongvirae</taxon>
        <taxon>Uroviricota</taxon>
        <taxon>Caudoviricetes</taxon>
        <taxon>Peduoviridae</taxon>
        <taxon>Maltschvirus</taxon>
        <taxon>Maltschvirus maltsch</taxon>
    </lineage>
</organism>
<protein>
    <submittedName>
        <fullName evidence="3">Uncharacterized protein</fullName>
    </submittedName>
</protein>